<sequence length="789" mass="84310">MKKIKFTKETIALIVIILISAILNFVNLGIEGYSNSYYTSAVKSMTMSLKNFFFVAFDPAGFVTIDKPPVGFWFQAISAKIFGFNGVSILLPSALASVISVILIYKIVKRAFGSIAGLISALFLAITPVFVAVSRNNTIDNILILFLLLACWMLSIAAEKGKFKYIILSMILVGVGFNVKMLQAYLVVPAIYITYLLATTISIKRRIINIVAGTVVLLAVSLSWAMVVDSVPTSSRPYIDSSTNNTVLELIIGHNGAERFSLSSSDNGNGGGGAPGGMPRQGQSDGGSQRGGFNGNFKDMPGNPPSGNGSSTSSSGQSDNSQTDTSQSQNEGNNGNFGGFNGGTGNGQNPGGFGGGPNGGEQGRGSSGGGSSQLQGAFGGETASGLTRLFSKNILSDQIVWFIPLAVIGFIAAAIREKLKFKLDNKRKQSLALWFLWFLPEFIYFSFNKGTFHSYYLTMLAPPIAALAGIGITSMWKLYKEGGRKAWFLPVALIVNGAVHLLMLYYFINSSNIIKILIILVSILSIIPAIILSMLNVLNKEKVNIEEREKNWSLNNRFNLKKTLVSLSIVGLLITPFVGSSAVLTTKLNGSFPAAGLELLSSNNQQGPGAGGFQGQGMTASNGDTKLIELLQKNKTAKQKYLLVVSNSNSAADIIINTGEPVMSLGGFLGNNKAITLEQFKKLVVNGEVRYVMVGGMGQGNGSSEIMNWVKQNGKLVSSSEYSDSSRAQTNADNNISSTTNSQASVDNTNTTENNEAAGNEESNAMDNRRGGNLSQQLYDLKSYTDSNN</sequence>
<evidence type="ECO:0000256" key="7">
    <source>
        <dbReference type="ARBA" id="ARBA00023136"/>
    </source>
</evidence>
<feature type="transmembrane region" description="Helical" evidence="9">
    <location>
        <begin position="163"/>
        <end position="179"/>
    </location>
</feature>
<feature type="transmembrane region" description="Helical" evidence="9">
    <location>
        <begin position="564"/>
        <end position="584"/>
    </location>
</feature>
<gene>
    <name evidence="12" type="ORF">Clopa_1828</name>
</gene>
<dbReference type="GO" id="GO:0016763">
    <property type="term" value="F:pentosyltransferase activity"/>
    <property type="evidence" value="ECO:0007669"/>
    <property type="project" value="TreeGrafter"/>
</dbReference>
<dbReference type="OrthoDB" id="9810398at2"/>
<keyword evidence="5 9" id="KW-0812">Transmembrane</keyword>
<feature type="transmembrane region" description="Helical" evidence="9">
    <location>
        <begin position="139"/>
        <end position="156"/>
    </location>
</feature>
<dbReference type="Proteomes" id="UP000013523">
    <property type="component" value="Chromosome"/>
</dbReference>
<evidence type="ECO:0000313" key="13">
    <source>
        <dbReference type="Proteomes" id="UP000013523"/>
    </source>
</evidence>
<dbReference type="InterPro" id="IPR038731">
    <property type="entry name" value="RgtA/B/C-like"/>
</dbReference>
<evidence type="ECO:0000256" key="2">
    <source>
        <dbReference type="ARBA" id="ARBA00022475"/>
    </source>
</evidence>
<evidence type="ECO:0000313" key="12">
    <source>
        <dbReference type="EMBL" id="AGK96730.1"/>
    </source>
</evidence>
<feature type="transmembrane region" description="Helical" evidence="9">
    <location>
        <begin position="487"/>
        <end position="508"/>
    </location>
</feature>
<evidence type="ECO:0000256" key="6">
    <source>
        <dbReference type="ARBA" id="ARBA00022989"/>
    </source>
</evidence>
<dbReference type="PANTHER" id="PTHR33908:SF3">
    <property type="entry name" value="UNDECAPRENYL PHOSPHATE-ALPHA-4-AMINO-4-DEOXY-L-ARABINOSE ARABINOSYL TRANSFERASE"/>
    <property type="match status" value="1"/>
</dbReference>
<keyword evidence="4 12" id="KW-0808">Transferase</keyword>
<feature type="transmembrane region" description="Helical" evidence="9">
    <location>
        <begin position="112"/>
        <end position="133"/>
    </location>
</feature>
<dbReference type="KEGG" id="cpas:Clopa_1828"/>
<feature type="domain" description="Putative mannosyltransferase YkcA/B-like C-terminal" evidence="11">
    <location>
        <begin position="627"/>
        <end position="713"/>
    </location>
</feature>
<feature type="domain" description="Glycosyltransferase RgtA/B/C/D-like" evidence="10">
    <location>
        <begin position="66"/>
        <end position="224"/>
    </location>
</feature>
<evidence type="ECO:0000256" key="5">
    <source>
        <dbReference type="ARBA" id="ARBA00022692"/>
    </source>
</evidence>
<dbReference type="GO" id="GO:0009103">
    <property type="term" value="P:lipopolysaccharide biosynthetic process"/>
    <property type="evidence" value="ECO:0007669"/>
    <property type="project" value="UniProtKB-ARBA"/>
</dbReference>
<dbReference type="Pfam" id="PF24878">
    <property type="entry name" value="YkcB_C"/>
    <property type="match status" value="1"/>
</dbReference>
<keyword evidence="13" id="KW-1185">Reference proteome</keyword>
<feature type="compositionally biased region" description="Low complexity" evidence="8">
    <location>
        <begin position="305"/>
        <end position="334"/>
    </location>
</feature>
<dbReference type="InterPro" id="IPR056785">
    <property type="entry name" value="YkcA/B-like_C"/>
</dbReference>
<feature type="compositionally biased region" description="Polar residues" evidence="8">
    <location>
        <begin position="773"/>
        <end position="789"/>
    </location>
</feature>
<dbReference type="InterPro" id="IPR050297">
    <property type="entry name" value="LipidA_mod_glycosyltrf_83"/>
</dbReference>
<name>R4KAR5_CLOPA</name>
<feature type="compositionally biased region" description="Gly residues" evidence="8">
    <location>
        <begin position="335"/>
        <end position="371"/>
    </location>
</feature>
<feature type="transmembrane region" description="Helical" evidence="9">
    <location>
        <begin position="210"/>
        <end position="227"/>
    </location>
</feature>
<feature type="compositionally biased region" description="Gly residues" evidence="8">
    <location>
        <begin position="284"/>
        <end position="294"/>
    </location>
</feature>
<evidence type="ECO:0000256" key="8">
    <source>
        <dbReference type="SAM" id="MobiDB-lite"/>
    </source>
</evidence>
<dbReference type="EMBL" id="CP003261">
    <property type="protein sequence ID" value="AGK96730.1"/>
    <property type="molecule type" value="Genomic_DNA"/>
</dbReference>
<feature type="compositionally biased region" description="Low complexity" evidence="8">
    <location>
        <begin position="748"/>
        <end position="765"/>
    </location>
</feature>
<evidence type="ECO:0000256" key="3">
    <source>
        <dbReference type="ARBA" id="ARBA00022676"/>
    </source>
</evidence>
<keyword evidence="3" id="KW-0328">Glycosyltransferase</keyword>
<dbReference type="Pfam" id="PF13231">
    <property type="entry name" value="PMT_2"/>
    <property type="match status" value="1"/>
</dbReference>
<dbReference type="eggNOG" id="COG1807">
    <property type="taxonomic scope" value="Bacteria"/>
</dbReference>
<evidence type="ECO:0000256" key="1">
    <source>
        <dbReference type="ARBA" id="ARBA00004651"/>
    </source>
</evidence>
<keyword evidence="6 9" id="KW-1133">Transmembrane helix</keyword>
<dbReference type="RefSeq" id="WP_015615048.1">
    <property type="nucleotide sequence ID" value="NC_021182.1"/>
</dbReference>
<protein>
    <submittedName>
        <fullName evidence="12">PMT family glycosyltransferase, 4-amino-4-deoxy-L-arabinose transferase</fullName>
    </submittedName>
</protein>
<evidence type="ECO:0000259" key="10">
    <source>
        <dbReference type="Pfam" id="PF13231"/>
    </source>
</evidence>
<feature type="transmembrane region" description="Helical" evidence="9">
    <location>
        <begin position="12"/>
        <end position="30"/>
    </location>
</feature>
<comment type="subcellular location">
    <subcellularLocation>
        <location evidence="1">Cell membrane</location>
        <topology evidence="1">Multi-pass membrane protein</topology>
    </subcellularLocation>
</comment>
<feature type="transmembrane region" description="Helical" evidence="9">
    <location>
        <begin position="81"/>
        <end position="105"/>
    </location>
</feature>
<feature type="transmembrane region" description="Helical" evidence="9">
    <location>
        <begin position="514"/>
        <end position="538"/>
    </location>
</feature>
<feature type="transmembrane region" description="Helical" evidence="9">
    <location>
        <begin position="431"/>
        <end position="447"/>
    </location>
</feature>
<dbReference type="GO" id="GO:0005886">
    <property type="term" value="C:plasma membrane"/>
    <property type="evidence" value="ECO:0007669"/>
    <property type="project" value="UniProtKB-SubCell"/>
</dbReference>
<proteinExistence type="predicted"/>
<keyword evidence="7 9" id="KW-0472">Membrane</keyword>
<feature type="region of interest" description="Disordered" evidence="8">
    <location>
        <begin position="261"/>
        <end position="377"/>
    </location>
</feature>
<organism evidence="12 13">
    <name type="scientific">Clostridium pasteurianum BC1</name>
    <dbReference type="NCBI Taxonomy" id="86416"/>
    <lineage>
        <taxon>Bacteria</taxon>
        <taxon>Bacillati</taxon>
        <taxon>Bacillota</taxon>
        <taxon>Clostridia</taxon>
        <taxon>Eubacteriales</taxon>
        <taxon>Clostridiaceae</taxon>
        <taxon>Clostridium</taxon>
    </lineage>
</organism>
<reference evidence="12 13" key="1">
    <citation type="submission" date="2012-01" db="EMBL/GenBank/DDBJ databases">
        <title>Complete sequence of chromosome of Clostridium pasteurianum BC1.</title>
        <authorList>
            <consortium name="US DOE Joint Genome Institute"/>
            <person name="Lucas S."/>
            <person name="Han J."/>
            <person name="Lapidus A."/>
            <person name="Cheng J.-F."/>
            <person name="Goodwin L."/>
            <person name="Pitluck S."/>
            <person name="Peters L."/>
            <person name="Mikhailova N."/>
            <person name="Teshima H."/>
            <person name="Detter J.C."/>
            <person name="Han C."/>
            <person name="Tapia R."/>
            <person name="Land M."/>
            <person name="Hauser L."/>
            <person name="Kyrpides N."/>
            <person name="Ivanova N."/>
            <person name="Pagani I."/>
            <person name="Dunn J."/>
            <person name="Taghavi S."/>
            <person name="Francis A."/>
            <person name="van der Lelie D."/>
            <person name="Woyke T."/>
        </authorList>
    </citation>
    <scope>NUCLEOTIDE SEQUENCE [LARGE SCALE GENOMIC DNA]</scope>
    <source>
        <strain evidence="12 13">BC1</strain>
    </source>
</reference>
<dbReference type="HOGENOM" id="CLU_007261_1_0_9"/>
<evidence type="ECO:0000259" key="11">
    <source>
        <dbReference type="Pfam" id="PF24878"/>
    </source>
</evidence>
<feature type="region of interest" description="Disordered" evidence="8">
    <location>
        <begin position="720"/>
        <end position="789"/>
    </location>
</feature>
<dbReference type="PATRIC" id="fig|86416.3.peg.1803"/>
<dbReference type="GO" id="GO:0010041">
    <property type="term" value="P:response to iron(III) ion"/>
    <property type="evidence" value="ECO:0007669"/>
    <property type="project" value="TreeGrafter"/>
</dbReference>
<keyword evidence="2" id="KW-1003">Cell membrane</keyword>
<dbReference type="AlphaFoldDB" id="R4KAR5"/>
<dbReference type="PANTHER" id="PTHR33908">
    <property type="entry name" value="MANNOSYLTRANSFERASE YKCB-RELATED"/>
    <property type="match status" value="1"/>
</dbReference>
<feature type="transmembrane region" description="Helical" evidence="9">
    <location>
        <begin position="399"/>
        <end position="419"/>
    </location>
</feature>
<feature type="transmembrane region" description="Helical" evidence="9">
    <location>
        <begin position="453"/>
        <end position="475"/>
    </location>
</feature>
<evidence type="ECO:0000256" key="4">
    <source>
        <dbReference type="ARBA" id="ARBA00022679"/>
    </source>
</evidence>
<evidence type="ECO:0000256" key="9">
    <source>
        <dbReference type="SAM" id="Phobius"/>
    </source>
</evidence>
<feature type="compositionally biased region" description="Polar residues" evidence="8">
    <location>
        <begin position="720"/>
        <end position="747"/>
    </location>
</feature>
<accession>R4KAR5</accession>
<dbReference type="STRING" id="86416.Clopa_1828"/>